<dbReference type="AlphaFoldDB" id="A0A815V7S3"/>
<protein>
    <submittedName>
        <fullName evidence="2">Uncharacterized protein</fullName>
    </submittedName>
</protein>
<dbReference type="Proteomes" id="UP000663860">
    <property type="component" value="Unassembled WGS sequence"/>
</dbReference>
<keyword evidence="1" id="KW-0472">Membrane</keyword>
<accession>A0A815V7S3</accession>
<gene>
    <name evidence="2" type="ORF">IZO911_LOCUS46011</name>
</gene>
<evidence type="ECO:0000313" key="2">
    <source>
        <dbReference type="EMBL" id="CAF1526500.1"/>
    </source>
</evidence>
<keyword evidence="1" id="KW-0812">Transmembrane</keyword>
<evidence type="ECO:0000313" key="3">
    <source>
        <dbReference type="Proteomes" id="UP000663860"/>
    </source>
</evidence>
<proteinExistence type="predicted"/>
<sequence length="50" mass="5701">SDLSTLRSRARDAYKVRVDWSTGLEIISLVFTFLSLILYSVFVFKVGRSS</sequence>
<name>A0A815V7S3_9BILA</name>
<comment type="caution">
    <text evidence="2">The sequence shown here is derived from an EMBL/GenBank/DDBJ whole genome shotgun (WGS) entry which is preliminary data.</text>
</comment>
<feature type="transmembrane region" description="Helical" evidence="1">
    <location>
        <begin position="20"/>
        <end position="44"/>
    </location>
</feature>
<keyword evidence="1" id="KW-1133">Transmembrane helix</keyword>
<reference evidence="2" key="1">
    <citation type="submission" date="2021-02" db="EMBL/GenBank/DDBJ databases">
        <authorList>
            <person name="Nowell W R."/>
        </authorList>
    </citation>
    <scope>NUCLEOTIDE SEQUENCE</scope>
</reference>
<organism evidence="2 3">
    <name type="scientific">Adineta steineri</name>
    <dbReference type="NCBI Taxonomy" id="433720"/>
    <lineage>
        <taxon>Eukaryota</taxon>
        <taxon>Metazoa</taxon>
        <taxon>Spiralia</taxon>
        <taxon>Gnathifera</taxon>
        <taxon>Rotifera</taxon>
        <taxon>Eurotatoria</taxon>
        <taxon>Bdelloidea</taxon>
        <taxon>Adinetida</taxon>
        <taxon>Adinetidae</taxon>
        <taxon>Adineta</taxon>
    </lineage>
</organism>
<evidence type="ECO:0000256" key="1">
    <source>
        <dbReference type="SAM" id="Phobius"/>
    </source>
</evidence>
<feature type="non-terminal residue" evidence="2">
    <location>
        <position position="1"/>
    </location>
</feature>
<dbReference type="EMBL" id="CAJNOE010007088">
    <property type="protein sequence ID" value="CAF1526500.1"/>
    <property type="molecule type" value="Genomic_DNA"/>
</dbReference>